<dbReference type="RefSeq" id="WP_198609544.1">
    <property type="nucleotide sequence ID" value="NZ_JACOHM010000058.1"/>
</dbReference>
<feature type="transmembrane region" description="Helical" evidence="1">
    <location>
        <begin position="46"/>
        <end position="75"/>
    </location>
</feature>
<keyword evidence="1" id="KW-0472">Membrane</keyword>
<evidence type="ECO:0000313" key="3">
    <source>
        <dbReference type="Proteomes" id="UP001291306"/>
    </source>
</evidence>
<comment type="caution">
    <text evidence="2">The sequence shown here is derived from an EMBL/GenBank/DDBJ whole genome shotgun (WGS) entry which is preliminary data.</text>
</comment>
<protein>
    <submittedName>
        <fullName evidence="2">DUF1576 domain-containing protein</fullName>
    </submittedName>
</protein>
<evidence type="ECO:0000313" key="2">
    <source>
        <dbReference type="EMBL" id="MDZ4998871.1"/>
    </source>
</evidence>
<feature type="transmembrane region" description="Helical" evidence="1">
    <location>
        <begin position="361"/>
        <end position="380"/>
    </location>
</feature>
<feature type="transmembrane region" description="Helical" evidence="1">
    <location>
        <begin position="323"/>
        <end position="349"/>
    </location>
</feature>
<dbReference type="Proteomes" id="UP001291306">
    <property type="component" value="Unassembled WGS sequence"/>
</dbReference>
<feature type="transmembrane region" description="Helical" evidence="1">
    <location>
        <begin position="274"/>
        <end position="292"/>
    </location>
</feature>
<keyword evidence="1" id="KW-0812">Transmembrane</keyword>
<organism evidence="2 3">
    <name type="scientific">Clostridium perfringens</name>
    <dbReference type="NCBI Taxonomy" id="1502"/>
    <lineage>
        <taxon>Bacteria</taxon>
        <taxon>Bacillati</taxon>
        <taxon>Bacillota</taxon>
        <taxon>Clostridia</taxon>
        <taxon>Eubacteriales</taxon>
        <taxon>Clostridiaceae</taxon>
        <taxon>Clostridium</taxon>
    </lineage>
</organism>
<sequence length="443" mass="48206">MKRLPQEYLIHLILYISFIIFAFFLESPKEILNGLYNIISNSDILITDYISIGGFGATLINSALLGLIFIFLFYITDTKSTGKSIMSLWFLTGFGMFGKNIINIWPIVLGTFIYSKVKKKPFKDYLVIASLGTALAPTVSQFSFFPGVHPISGAIMGALVGIIVGFILPPIAKNASKIHSGFSLYNVGFAGGIIAIAVMSLMRAVGHDFETNSIWHKGNNTLYMIFLFTISAYFIICSLILDKSKKSVLKDQIGINKEHGIFPSDFFSIYGSSCYFNMGVLCIFSTLFVLLINGDLNGPTIGAIFSMAGFGCYGKNLANSVPLIIGASLASLISISDINSPVTVVCILFSTGLAPISGYYGWPYGIIAGFLHIFMVFNIGELHGGLNLYNNGLASGFVAAIIVPVIESLQVTNTKNNLKDSSKRHPISLGIKKEADLERSIRD</sequence>
<dbReference type="EMBL" id="WNVC01000018">
    <property type="protein sequence ID" value="MDZ4998871.1"/>
    <property type="molecule type" value="Genomic_DNA"/>
</dbReference>
<proteinExistence type="predicted"/>
<name>A0AAW9I9M7_CLOPF</name>
<dbReference type="Pfam" id="PF07613">
    <property type="entry name" value="DUF1576"/>
    <property type="match status" value="2"/>
</dbReference>
<keyword evidence="1" id="KW-1133">Transmembrane helix</keyword>
<feature type="transmembrane region" description="Helical" evidence="1">
    <location>
        <begin position="392"/>
        <end position="409"/>
    </location>
</feature>
<dbReference type="InterPro" id="IPR011470">
    <property type="entry name" value="DUF1576"/>
</dbReference>
<reference evidence="2" key="1">
    <citation type="submission" date="2019-11" db="EMBL/GenBank/DDBJ databases">
        <title>Characterization of Clostridium perfringens isolates from swine manure treated agricultural soils.</title>
        <authorList>
            <person name="Wushke S.T."/>
        </authorList>
    </citation>
    <scope>NUCLEOTIDE SEQUENCE</scope>
    <source>
        <strain evidence="2">X26</strain>
    </source>
</reference>
<feature type="transmembrane region" description="Helical" evidence="1">
    <location>
        <begin position="184"/>
        <end position="202"/>
    </location>
</feature>
<feature type="transmembrane region" description="Helical" evidence="1">
    <location>
        <begin position="151"/>
        <end position="172"/>
    </location>
</feature>
<feature type="transmembrane region" description="Helical" evidence="1">
    <location>
        <begin position="87"/>
        <end position="113"/>
    </location>
</feature>
<accession>A0AAW9I9M7</accession>
<gene>
    <name evidence="2" type="ORF">GNF79_07110</name>
</gene>
<evidence type="ECO:0000256" key="1">
    <source>
        <dbReference type="SAM" id="Phobius"/>
    </source>
</evidence>
<dbReference type="AlphaFoldDB" id="A0AAW9I9M7"/>
<feature type="transmembrane region" description="Helical" evidence="1">
    <location>
        <begin position="222"/>
        <end position="241"/>
    </location>
</feature>
<feature type="transmembrane region" description="Helical" evidence="1">
    <location>
        <begin position="6"/>
        <end position="25"/>
    </location>
</feature>